<dbReference type="EMBL" id="CM029047">
    <property type="protein sequence ID" value="KAG2583356.1"/>
    <property type="molecule type" value="Genomic_DNA"/>
</dbReference>
<comment type="caution">
    <text evidence="2">The sequence shown here is derived from an EMBL/GenBank/DDBJ whole genome shotgun (WGS) entry which is preliminary data.</text>
</comment>
<dbReference type="OrthoDB" id="709156at2759"/>
<reference evidence="2" key="1">
    <citation type="submission" date="2020-05" db="EMBL/GenBank/DDBJ databases">
        <title>WGS assembly of Panicum virgatum.</title>
        <authorList>
            <person name="Lovell J.T."/>
            <person name="Jenkins J."/>
            <person name="Shu S."/>
            <person name="Juenger T.E."/>
            <person name="Schmutz J."/>
        </authorList>
    </citation>
    <scope>NUCLEOTIDE SEQUENCE</scope>
    <source>
        <strain evidence="2">AP13</strain>
    </source>
</reference>
<organism evidence="2 3">
    <name type="scientific">Panicum virgatum</name>
    <name type="common">Blackwell switchgrass</name>
    <dbReference type="NCBI Taxonomy" id="38727"/>
    <lineage>
        <taxon>Eukaryota</taxon>
        <taxon>Viridiplantae</taxon>
        <taxon>Streptophyta</taxon>
        <taxon>Embryophyta</taxon>
        <taxon>Tracheophyta</taxon>
        <taxon>Spermatophyta</taxon>
        <taxon>Magnoliopsida</taxon>
        <taxon>Liliopsida</taxon>
        <taxon>Poales</taxon>
        <taxon>Poaceae</taxon>
        <taxon>PACMAD clade</taxon>
        <taxon>Panicoideae</taxon>
        <taxon>Panicodae</taxon>
        <taxon>Paniceae</taxon>
        <taxon>Panicinae</taxon>
        <taxon>Panicum</taxon>
        <taxon>Panicum sect. Hiantes</taxon>
    </lineage>
</organism>
<keyword evidence="1" id="KW-0812">Transmembrane</keyword>
<dbReference type="AlphaFoldDB" id="A0A8T0RDS5"/>
<evidence type="ECO:0000256" key="1">
    <source>
        <dbReference type="SAM" id="Phobius"/>
    </source>
</evidence>
<accession>A0A8T0RDS5</accession>
<feature type="transmembrane region" description="Helical" evidence="1">
    <location>
        <begin position="40"/>
        <end position="60"/>
    </location>
</feature>
<name>A0A8T0RDS5_PANVG</name>
<evidence type="ECO:0000313" key="2">
    <source>
        <dbReference type="EMBL" id="KAG2583356.1"/>
    </source>
</evidence>
<protein>
    <submittedName>
        <fullName evidence="2">Uncharacterized protein</fullName>
    </submittedName>
</protein>
<feature type="transmembrane region" description="Helical" evidence="1">
    <location>
        <begin position="12"/>
        <end position="33"/>
    </location>
</feature>
<keyword evidence="1" id="KW-1133">Transmembrane helix</keyword>
<keyword evidence="1" id="KW-0472">Membrane</keyword>
<dbReference type="Proteomes" id="UP000823388">
    <property type="component" value="Chromosome 6K"/>
</dbReference>
<evidence type="ECO:0000313" key="3">
    <source>
        <dbReference type="Proteomes" id="UP000823388"/>
    </source>
</evidence>
<keyword evidence="3" id="KW-1185">Reference proteome</keyword>
<proteinExistence type="predicted"/>
<sequence length="194" mass="20339">MALPFPSHPAFASLAAACAVLVGVAFASVRGWIRPYGRTYAAGVVIGTLLGTNAFVLYTDDAPEARVKAAAERLLIDGEYAWPLLLVVAGCVLGCVVVSVFRACVEASGRRRRRMVPLVPGRSARAGRRATGCGWRTLVEPVLFLASVWACVYCLPGVAGGHIAALPKGGDPAGAGVVCDHPRYESSLSDLIQF</sequence>
<feature type="transmembrane region" description="Helical" evidence="1">
    <location>
        <begin position="80"/>
        <end position="105"/>
    </location>
</feature>
<gene>
    <name evidence="2" type="ORF">PVAP13_6KG140684</name>
</gene>